<protein>
    <submittedName>
        <fullName evidence="1">Uncharacterized protein</fullName>
    </submittedName>
</protein>
<dbReference type="RefSeq" id="WP_163700246.1">
    <property type="nucleotide sequence ID" value="NZ_QXHD01000004.1"/>
</dbReference>
<proteinExistence type="predicted"/>
<comment type="caution">
    <text evidence="1">The sequence shown here is derived from an EMBL/GenBank/DDBJ whole genome shotgun (WGS) entry which is preliminary data.</text>
</comment>
<sequence>MERLLERVNRDLQLDISSLIRTVEEPGQTLVQLIAEISVDIEQLRQFIDHRIAQQPFAESAANAKDMPRDAEYKLKKHTHQVTKLRSSLLKLEAKVAEAKWVLARLGESSEAE</sequence>
<organism evidence="1 2">
    <name type="scientific">Adonisia turfae CCMR0081</name>
    <dbReference type="NCBI Taxonomy" id="2292702"/>
    <lineage>
        <taxon>Bacteria</taxon>
        <taxon>Bacillati</taxon>
        <taxon>Cyanobacteriota</taxon>
        <taxon>Adonisia</taxon>
        <taxon>Adonisia turfae</taxon>
    </lineage>
</organism>
<accession>A0A6M0RP54</accession>
<dbReference type="EMBL" id="QXHD01000004">
    <property type="protein sequence ID" value="NEZ58014.1"/>
    <property type="molecule type" value="Genomic_DNA"/>
</dbReference>
<evidence type="ECO:0000313" key="2">
    <source>
        <dbReference type="Proteomes" id="UP000481033"/>
    </source>
</evidence>
<reference evidence="1 2" key="1">
    <citation type="journal article" date="2020" name="Microb. Ecol.">
        <title>Ecogenomics of the Marine Benthic Filamentous Cyanobacterium Adonisia.</title>
        <authorList>
            <person name="Walter J.M."/>
            <person name="Coutinho F.H."/>
            <person name="Leomil L."/>
            <person name="Hargreaves P.I."/>
            <person name="Campeao M.E."/>
            <person name="Vieira V.V."/>
            <person name="Silva B.S."/>
            <person name="Fistarol G.O."/>
            <person name="Salomon P.S."/>
            <person name="Sawabe T."/>
            <person name="Mino S."/>
            <person name="Hosokawa M."/>
            <person name="Miyashita H."/>
            <person name="Maruyama F."/>
            <person name="van Verk M.C."/>
            <person name="Dutilh B.E."/>
            <person name="Thompson C.C."/>
            <person name="Thompson F.L."/>
        </authorList>
    </citation>
    <scope>NUCLEOTIDE SEQUENCE [LARGE SCALE GENOMIC DNA]</scope>
    <source>
        <strain evidence="1 2">CCMR0081</strain>
    </source>
</reference>
<dbReference type="Proteomes" id="UP000481033">
    <property type="component" value="Unassembled WGS sequence"/>
</dbReference>
<name>A0A6M0RP54_9CYAN</name>
<evidence type="ECO:0000313" key="1">
    <source>
        <dbReference type="EMBL" id="NEZ58014.1"/>
    </source>
</evidence>
<keyword evidence="2" id="KW-1185">Reference proteome</keyword>
<gene>
    <name evidence="1" type="ORF">DXZ20_20675</name>
</gene>
<dbReference type="AlphaFoldDB" id="A0A6M0RP54"/>